<dbReference type="Proteomes" id="UP000765509">
    <property type="component" value="Unassembled WGS sequence"/>
</dbReference>
<accession>A0A9Q3EYB9</accession>
<dbReference type="SUPFAM" id="SSF56672">
    <property type="entry name" value="DNA/RNA polymerases"/>
    <property type="match status" value="1"/>
</dbReference>
<dbReference type="EMBL" id="AVOT02033529">
    <property type="protein sequence ID" value="MBW0527443.1"/>
    <property type="molecule type" value="Genomic_DNA"/>
</dbReference>
<dbReference type="PANTHER" id="PTHR15503">
    <property type="entry name" value="LDOC1 RELATED"/>
    <property type="match status" value="1"/>
</dbReference>
<evidence type="ECO:0000313" key="1">
    <source>
        <dbReference type="EMBL" id="MBW0527443.1"/>
    </source>
</evidence>
<keyword evidence="2" id="KW-1185">Reference proteome</keyword>
<dbReference type="InterPro" id="IPR032567">
    <property type="entry name" value="RTL1-rel"/>
</dbReference>
<comment type="caution">
    <text evidence="1">The sequence shown here is derived from an EMBL/GenBank/DDBJ whole genome shotgun (WGS) entry which is preliminary data.</text>
</comment>
<dbReference type="OrthoDB" id="3036073at2759"/>
<dbReference type="Gene3D" id="3.10.10.10">
    <property type="entry name" value="HIV Type 1 Reverse Transcriptase, subunit A, domain 1"/>
    <property type="match status" value="1"/>
</dbReference>
<organism evidence="1 2">
    <name type="scientific">Austropuccinia psidii MF-1</name>
    <dbReference type="NCBI Taxonomy" id="1389203"/>
    <lineage>
        <taxon>Eukaryota</taxon>
        <taxon>Fungi</taxon>
        <taxon>Dikarya</taxon>
        <taxon>Basidiomycota</taxon>
        <taxon>Pucciniomycotina</taxon>
        <taxon>Pucciniomycetes</taxon>
        <taxon>Pucciniales</taxon>
        <taxon>Sphaerophragmiaceae</taxon>
        <taxon>Austropuccinia</taxon>
    </lineage>
</organism>
<gene>
    <name evidence="1" type="ORF">O181_067158</name>
</gene>
<proteinExistence type="predicted"/>
<sequence>MRVQSLIPSSDEVLIYIKDVGEDVAISALHPFQGDMNLPPLSFHASLEEQWNDEEVPEEVKTFYEGSPSCLSPSFVFFSKVQAEKLPPHHANNHNIKLDSLLPPVGVIYSLSNLESETLWAYISENLEKVFIRPSSSSTGAPVLFVKKKDGGLRFCVDYHKLNAFTRKNRSPVPPMNQLLTIFNGSNIFSKIGLCGAYNLLIIKEGMSI</sequence>
<name>A0A9Q3EYB9_9BASI</name>
<dbReference type="AlphaFoldDB" id="A0A9Q3EYB9"/>
<dbReference type="InterPro" id="IPR043502">
    <property type="entry name" value="DNA/RNA_pol_sf"/>
</dbReference>
<dbReference type="Gene3D" id="3.30.70.270">
    <property type="match status" value="1"/>
</dbReference>
<reference evidence="1" key="1">
    <citation type="submission" date="2021-03" db="EMBL/GenBank/DDBJ databases">
        <title>Draft genome sequence of rust myrtle Austropuccinia psidii MF-1, a brazilian biotype.</title>
        <authorList>
            <person name="Quecine M.C."/>
            <person name="Pachon D.M.R."/>
            <person name="Bonatelli M.L."/>
            <person name="Correr F.H."/>
            <person name="Franceschini L.M."/>
            <person name="Leite T.F."/>
            <person name="Margarido G.R.A."/>
            <person name="Almeida C.A."/>
            <person name="Ferrarezi J.A."/>
            <person name="Labate C.A."/>
        </authorList>
    </citation>
    <scope>NUCLEOTIDE SEQUENCE</scope>
    <source>
        <strain evidence="1">MF-1</strain>
    </source>
</reference>
<evidence type="ECO:0008006" key="3">
    <source>
        <dbReference type="Google" id="ProtNLM"/>
    </source>
</evidence>
<evidence type="ECO:0000313" key="2">
    <source>
        <dbReference type="Proteomes" id="UP000765509"/>
    </source>
</evidence>
<protein>
    <recommendedName>
        <fullName evidence="3">Reverse transcriptase domain-containing protein</fullName>
    </recommendedName>
</protein>
<dbReference type="InterPro" id="IPR043128">
    <property type="entry name" value="Rev_trsase/Diguanyl_cyclase"/>
</dbReference>
<dbReference type="PANTHER" id="PTHR15503:SF22">
    <property type="entry name" value="TRANSPOSON TY3-I GAG POLYPROTEIN"/>
    <property type="match status" value="1"/>
</dbReference>